<dbReference type="Proteomes" id="UP000287166">
    <property type="component" value="Unassembled WGS sequence"/>
</dbReference>
<sequence length="1296" mass="139793">MADSIHSAWISDYLIQMAEAYGGDLGAIPPREKPGRAQLFLTYLRPEDEGSCIWALLSDKAHIIHVRLTSEAIKQHKLNPTFHGKSLTQYKTALVLIKNFRPCFARVPLGGGDGRGMSPSEQLFLEIAHFQVKGSFDEDVWGSPNDIAANAKVSEWMEGLRSGGGGGLELQALQARQQVSEVFAEKQPVGQQTLPRRPAQIAGARKTVKRAPQAVPATRPAPASAEVRVDPKKVYEKSWRYVTSSSARRKRALPPADLLAVIHKVTLVSNGEVEAVRDPHTDAKAVTSMAESSTPPKPPRPRRNPLDISSSPPGSPKAQSPEPLPATPSHWSESSPGSPQPDLPDAETSDSEDEANQFTDHNGSPRARNLMASTEKTLVGDDDDAQSDLKKAKVPYAPLPNTLSSYLSAPTPAQRPMPLSSSPLPNPPSTPTASKDPQMSSAKTPDTRTPLQRPYTRRVPLPRAGRSVVSIGRILVPNSDTSGTASQPQSQEQGQLQSQSQLSQIIPEPSQPSQSQSQPSQTSQVIPGPSQIQHGSHRSPSRAPPSQNHSQSQSQNHESGQSACTHQSLSYTSQSSYEKGMSQGQMQTSRPTTRSQLRNEVEILPSSDAPIAPKSVTETAHQATLAEALDRSPELKTGRAARRSSKGVFTAKEAHGTEPGGRAALRSQATKPTDGNDISVTEDEDADDEMDVDELDMSRSPRGTHPLAREEEESLPVEEEEESPSIHSLPVTEEDEADEVEGKSRPQRSRAHPLAQEDEESQTAPVQAVAEESQTHAQEGAEGGRASSNELDSGDAWTKVVVDGHSPERAENTASSEKKRSSRVRSPGSRDVSPKPAKARRPLKRQATHSSLHDEGSDAPLRPSSPDVFLSEASFHASQDIPPMKLTSRGSFSKPHPAQAPRASTSNSVVAQPTLSSAVKTPPSGKPHAPAETIYHYPEAWRAPAFQLLRTNGKGKEREQPIPKAALRQPAARSKRPIEVVSSPEHPPPKKQKLSVTSFAPASATSMSGPSVGDEKYHVFLKNQNLTSTTSADESFHRDQRQDSSSKIQLVPSAGSSSRQIERQNMPSEVQATAGSATNGTGRHTNGLSVKKLDLLRTASMSSSAPSTKRKRPNDAERSMKASTSKPEVRTIQQLSPGGSTSHEIKQVDFSSTESSRSLSRKRDKRAGSGAVQYASFKQDIRPLVQAAKDVSARQVAENSRASSSRAVGSTCVKMEQDDSQPDDSGEPASGGEVPATRSSSGLLGGYFVDFNMVRARDGPPLVTWRELSNILLRTGRTRTLAQRRMLGEHPRPKQG</sequence>
<feature type="compositionally biased region" description="Basic and acidic residues" evidence="1">
    <location>
        <begin position="628"/>
        <end position="637"/>
    </location>
</feature>
<feature type="compositionally biased region" description="Polar residues" evidence="1">
    <location>
        <begin position="1121"/>
        <end position="1142"/>
    </location>
</feature>
<feature type="compositionally biased region" description="Polar residues" evidence="1">
    <location>
        <begin position="902"/>
        <end position="919"/>
    </location>
</feature>
<accession>A0A401GF14</accession>
<feature type="compositionally biased region" description="Polar residues" evidence="1">
    <location>
        <begin position="435"/>
        <end position="450"/>
    </location>
</feature>
<feature type="compositionally biased region" description="Polar residues" evidence="1">
    <location>
        <begin position="994"/>
        <end position="1009"/>
    </location>
</feature>
<feature type="compositionally biased region" description="Polar residues" evidence="1">
    <location>
        <begin position="563"/>
        <end position="598"/>
    </location>
</feature>
<feature type="region of interest" description="Disordered" evidence="1">
    <location>
        <begin position="1194"/>
        <end position="1238"/>
    </location>
</feature>
<feature type="compositionally biased region" description="Polar residues" evidence="1">
    <location>
        <begin position="667"/>
        <end position="679"/>
    </location>
</feature>
<evidence type="ECO:0000313" key="2">
    <source>
        <dbReference type="EMBL" id="GBE80693.1"/>
    </source>
</evidence>
<evidence type="ECO:0000313" key="3">
    <source>
        <dbReference type="Proteomes" id="UP000287166"/>
    </source>
</evidence>
<name>A0A401GF14_9APHY</name>
<feature type="region of interest" description="Disordered" evidence="1">
    <location>
        <begin position="186"/>
        <end position="228"/>
    </location>
</feature>
<protein>
    <recommendedName>
        <fullName evidence="4">Telomere replication protein EST3</fullName>
    </recommendedName>
</protein>
<evidence type="ECO:0008006" key="4">
    <source>
        <dbReference type="Google" id="ProtNLM"/>
    </source>
</evidence>
<feature type="region of interest" description="Disordered" evidence="1">
    <location>
        <begin position="626"/>
        <end position="932"/>
    </location>
</feature>
<feature type="compositionally biased region" description="Basic and acidic residues" evidence="1">
    <location>
        <begin position="1034"/>
        <end position="1044"/>
    </location>
</feature>
<gene>
    <name evidence="2" type="ORF">SCP_0304120</name>
</gene>
<dbReference type="EMBL" id="BFAD01000003">
    <property type="protein sequence ID" value="GBE80693.1"/>
    <property type="molecule type" value="Genomic_DNA"/>
</dbReference>
<reference evidence="2 3" key="1">
    <citation type="journal article" date="2018" name="Sci. Rep.">
        <title>Genome sequence of the cauliflower mushroom Sparassis crispa (Hanabiratake) and its association with beneficial usage.</title>
        <authorList>
            <person name="Kiyama R."/>
            <person name="Furutani Y."/>
            <person name="Kawaguchi K."/>
            <person name="Nakanishi T."/>
        </authorList>
    </citation>
    <scope>NUCLEOTIDE SEQUENCE [LARGE SCALE GENOMIC DNA]</scope>
</reference>
<feature type="compositionally biased region" description="Acidic residues" evidence="1">
    <location>
        <begin position="680"/>
        <end position="695"/>
    </location>
</feature>
<feature type="region of interest" description="Disordered" evidence="1">
    <location>
        <begin position="949"/>
        <end position="1014"/>
    </location>
</feature>
<feature type="compositionally biased region" description="Polar residues" evidence="1">
    <location>
        <begin position="1197"/>
        <end position="1208"/>
    </location>
</feature>
<dbReference type="GeneID" id="38777610"/>
<feature type="compositionally biased region" description="Acidic residues" evidence="1">
    <location>
        <begin position="344"/>
        <end position="355"/>
    </location>
</feature>
<dbReference type="OrthoDB" id="3144405at2759"/>
<feature type="compositionally biased region" description="Low complexity" evidence="1">
    <location>
        <begin position="486"/>
        <end position="524"/>
    </location>
</feature>
<dbReference type="RefSeq" id="XP_027611606.1">
    <property type="nucleotide sequence ID" value="XM_027755805.1"/>
</dbReference>
<feature type="region of interest" description="Disordered" evidence="1">
    <location>
        <begin position="1027"/>
        <end position="1172"/>
    </location>
</feature>
<organism evidence="2 3">
    <name type="scientific">Sparassis crispa</name>
    <dbReference type="NCBI Taxonomy" id="139825"/>
    <lineage>
        <taxon>Eukaryota</taxon>
        <taxon>Fungi</taxon>
        <taxon>Dikarya</taxon>
        <taxon>Basidiomycota</taxon>
        <taxon>Agaricomycotina</taxon>
        <taxon>Agaricomycetes</taxon>
        <taxon>Polyporales</taxon>
        <taxon>Sparassidaceae</taxon>
        <taxon>Sparassis</taxon>
    </lineage>
</organism>
<feature type="compositionally biased region" description="Basic residues" evidence="1">
    <location>
        <begin position="837"/>
        <end position="847"/>
    </location>
</feature>
<feature type="region of interest" description="Disordered" evidence="1">
    <location>
        <begin position="276"/>
        <end position="598"/>
    </location>
</feature>
<keyword evidence="3" id="KW-1185">Reference proteome</keyword>
<feature type="compositionally biased region" description="Low complexity" evidence="1">
    <location>
        <begin position="546"/>
        <end position="562"/>
    </location>
</feature>
<evidence type="ECO:0000256" key="1">
    <source>
        <dbReference type="SAM" id="MobiDB-lite"/>
    </source>
</evidence>
<dbReference type="InParanoid" id="A0A401GF14"/>
<feature type="compositionally biased region" description="Polar residues" evidence="1">
    <location>
        <begin position="1045"/>
        <end position="1088"/>
    </location>
</feature>
<comment type="caution">
    <text evidence="2">The sequence shown here is derived from an EMBL/GenBank/DDBJ whole genome shotgun (WGS) entry which is preliminary data.</text>
</comment>
<feature type="compositionally biased region" description="Basic and acidic residues" evidence="1">
    <location>
        <begin position="805"/>
        <end position="819"/>
    </location>
</feature>
<feature type="compositionally biased region" description="Acidic residues" evidence="1">
    <location>
        <begin position="710"/>
        <end position="723"/>
    </location>
</feature>
<proteinExistence type="predicted"/>